<name>A0A7X5VAQ0_9ACTN</name>
<accession>A0A7X5VAQ0</accession>
<dbReference type="SUPFAM" id="SSF160904">
    <property type="entry name" value="Jann2411-like"/>
    <property type="match status" value="1"/>
</dbReference>
<proteinExistence type="predicted"/>
<keyword evidence="2" id="KW-1185">Reference proteome</keyword>
<comment type="caution">
    <text evidence="1">The sequence shown here is derived from an EMBL/GenBank/DDBJ whole genome shotgun (WGS) entry which is preliminary data.</text>
</comment>
<dbReference type="InterPro" id="IPR023286">
    <property type="entry name" value="ABATE_dom_sf"/>
</dbReference>
<dbReference type="InterPro" id="IPR010852">
    <property type="entry name" value="ABATE"/>
</dbReference>
<sequence>MERDTLATPAELGTFCAAHGLPGLRFDAAGLEQVLTLREAVRDVCQAQPRLKACAADTCRWV</sequence>
<dbReference type="Proteomes" id="UP000555407">
    <property type="component" value="Unassembled WGS sequence"/>
</dbReference>
<organism evidence="1 2">
    <name type="scientific">Kribbella shirazensis</name>
    <dbReference type="NCBI Taxonomy" id="1105143"/>
    <lineage>
        <taxon>Bacteria</taxon>
        <taxon>Bacillati</taxon>
        <taxon>Actinomycetota</taxon>
        <taxon>Actinomycetes</taxon>
        <taxon>Propionibacteriales</taxon>
        <taxon>Kribbellaceae</taxon>
        <taxon>Kribbella</taxon>
    </lineage>
</organism>
<evidence type="ECO:0000313" key="2">
    <source>
        <dbReference type="Proteomes" id="UP000555407"/>
    </source>
</evidence>
<dbReference type="Pfam" id="PF07336">
    <property type="entry name" value="ABATE"/>
    <property type="match status" value="1"/>
</dbReference>
<dbReference type="AlphaFoldDB" id="A0A7X5VAQ0"/>
<protein>
    <submittedName>
        <fullName evidence="1">Uncharacterized protein</fullName>
    </submittedName>
</protein>
<dbReference type="EMBL" id="JAASRO010000001">
    <property type="protein sequence ID" value="NIK57760.1"/>
    <property type="molecule type" value="Genomic_DNA"/>
</dbReference>
<reference evidence="1 2" key="1">
    <citation type="submission" date="2020-03" db="EMBL/GenBank/DDBJ databases">
        <title>Sequencing the genomes of 1000 actinobacteria strains.</title>
        <authorList>
            <person name="Klenk H.-P."/>
        </authorList>
    </citation>
    <scope>NUCLEOTIDE SEQUENCE [LARGE SCALE GENOMIC DNA]</scope>
    <source>
        <strain evidence="1 2">DSM 45490</strain>
    </source>
</reference>
<gene>
    <name evidence="1" type="ORF">BJY22_003477</name>
</gene>
<evidence type="ECO:0000313" key="1">
    <source>
        <dbReference type="EMBL" id="NIK57760.1"/>
    </source>
</evidence>